<dbReference type="AlphaFoldDB" id="A0A6V8SG67"/>
<proteinExistence type="predicted"/>
<protein>
    <submittedName>
        <fullName evidence="1">Uncharacterized protein</fullName>
    </submittedName>
</protein>
<dbReference type="EMBL" id="BLZR01000001">
    <property type="protein sequence ID" value="GFP75706.1"/>
    <property type="molecule type" value="Genomic_DNA"/>
</dbReference>
<keyword evidence="2" id="KW-1185">Reference proteome</keyword>
<organism evidence="1 2">
    <name type="scientific">Clostridium fungisolvens</name>
    <dbReference type="NCBI Taxonomy" id="1604897"/>
    <lineage>
        <taxon>Bacteria</taxon>
        <taxon>Bacillati</taxon>
        <taxon>Bacillota</taxon>
        <taxon>Clostridia</taxon>
        <taxon>Eubacteriales</taxon>
        <taxon>Clostridiaceae</taxon>
        <taxon>Clostridium</taxon>
    </lineage>
</organism>
<reference evidence="1 2" key="1">
    <citation type="submission" date="2020-07" db="EMBL/GenBank/DDBJ databases">
        <title>A new beta-1,3-glucan-decomposing anaerobic bacterium isolated from anoxic soil subjected to biological soil disinfestation.</title>
        <authorList>
            <person name="Ueki A."/>
            <person name="Tonouchi A."/>
        </authorList>
    </citation>
    <scope>NUCLEOTIDE SEQUENCE [LARGE SCALE GENOMIC DNA]</scope>
    <source>
        <strain evidence="1 2">TW1</strain>
    </source>
</reference>
<gene>
    <name evidence="1" type="ORF">bsdtw1_01797</name>
</gene>
<dbReference type="RefSeq" id="WP_183277191.1">
    <property type="nucleotide sequence ID" value="NZ_BLZR01000001.1"/>
</dbReference>
<evidence type="ECO:0000313" key="1">
    <source>
        <dbReference type="EMBL" id="GFP75706.1"/>
    </source>
</evidence>
<name>A0A6V8SG67_9CLOT</name>
<sequence length="247" mass="29048">MEKLYNVYTDSDQIILINKNIKDEVKIFAENKFELDNEIESQNLIFCYSPTYEILNNGYRHLYDVRVHEDLSNIRTHYDKDGILSEFGIMADLNEEYIPVYIRYDLLKIKQDMQELIKAISVFFITEIELKYNKINIYTIGLLYFYDSEAIDINLTIGTESERSKLEEDNYDADYLGNYSSRLNLSGQIKHKLDTLILSIAKDDLADENDLLKYIVDGVEEKLKAVAWKDIILISNDFTFQQSEQYD</sequence>
<evidence type="ECO:0000313" key="2">
    <source>
        <dbReference type="Proteomes" id="UP000580568"/>
    </source>
</evidence>
<dbReference type="Proteomes" id="UP000580568">
    <property type="component" value="Unassembled WGS sequence"/>
</dbReference>
<accession>A0A6V8SG67</accession>
<comment type="caution">
    <text evidence="1">The sequence shown here is derived from an EMBL/GenBank/DDBJ whole genome shotgun (WGS) entry which is preliminary data.</text>
</comment>